<name>A0A521FTU5_9RHOB</name>
<organism evidence="3 4">
    <name type="scientific">Paracoccus laeviglucosivorans</name>
    <dbReference type="NCBI Taxonomy" id="1197861"/>
    <lineage>
        <taxon>Bacteria</taxon>
        <taxon>Pseudomonadati</taxon>
        <taxon>Pseudomonadota</taxon>
        <taxon>Alphaproteobacteria</taxon>
        <taxon>Rhodobacterales</taxon>
        <taxon>Paracoccaceae</taxon>
        <taxon>Paracoccus</taxon>
    </lineage>
</organism>
<keyword evidence="1" id="KW-1133">Transmembrane helix</keyword>
<dbReference type="OrthoDB" id="5186924at2"/>
<dbReference type="EMBL" id="FXTK01000046">
    <property type="protein sequence ID" value="SMO99583.1"/>
    <property type="molecule type" value="Genomic_DNA"/>
</dbReference>
<evidence type="ECO:0000259" key="2">
    <source>
        <dbReference type="Pfam" id="PF07331"/>
    </source>
</evidence>
<dbReference type="RefSeq" id="WP_142665078.1">
    <property type="nucleotide sequence ID" value="NZ_FXTK01000046.1"/>
</dbReference>
<feature type="domain" description="DUF1468" evidence="2">
    <location>
        <begin position="10"/>
        <end position="146"/>
    </location>
</feature>
<proteinExistence type="predicted"/>
<feature type="transmembrane region" description="Helical" evidence="1">
    <location>
        <begin position="122"/>
        <end position="143"/>
    </location>
</feature>
<keyword evidence="4" id="KW-1185">Reference proteome</keyword>
<protein>
    <submittedName>
        <fullName evidence="3">Tripartite tricarboxylate transporter TctB family protein</fullName>
    </submittedName>
</protein>
<dbReference type="Proteomes" id="UP000319014">
    <property type="component" value="Unassembled WGS sequence"/>
</dbReference>
<feature type="transmembrane region" description="Helical" evidence="1">
    <location>
        <begin position="69"/>
        <end position="90"/>
    </location>
</feature>
<feature type="transmembrane region" description="Helical" evidence="1">
    <location>
        <begin position="96"/>
        <end position="115"/>
    </location>
</feature>
<keyword evidence="1" id="KW-0472">Membrane</keyword>
<reference evidence="3 4" key="1">
    <citation type="submission" date="2017-05" db="EMBL/GenBank/DDBJ databases">
        <authorList>
            <person name="Varghese N."/>
            <person name="Submissions S."/>
        </authorList>
    </citation>
    <scope>NUCLEOTIDE SEQUENCE [LARGE SCALE GENOMIC DNA]</scope>
    <source>
        <strain evidence="3 4">DSM 100094</strain>
    </source>
</reference>
<sequence>MSSFMRKDALAGIFLMAVALFFGVAGRDLAIGRIAEMGPGFIPLTLAAVMFAIGAVMTLTAVRAANAPALTIPAGAVRVLPLIFLAVLAFVLLLQLLGYVLACAAMVTIASLASPQARRREVAISAVVLSVLSALAFVTLLGLPMPLWPEALL</sequence>
<feature type="transmembrane region" description="Helical" evidence="1">
    <location>
        <begin position="42"/>
        <end position="62"/>
    </location>
</feature>
<evidence type="ECO:0000313" key="3">
    <source>
        <dbReference type="EMBL" id="SMO99583.1"/>
    </source>
</evidence>
<dbReference type="AlphaFoldDB" id="A0A521FTU5"/>
<dbReference type="Pfam" id="PF07331">
    <property type="entry name" value="TctB"/>
    <property type="match status" value="1"/>
</dbReference>
<keyword evidence="1" id="KW-0812">Transmembrane</keyword>
<accession>A0A521FTU5</accession>
<dbReference type="InterPro" id="IPR009936">
    <property type="entry name" value="DUF1468"/>
</dbReference>
<evidence type="ECO:0000256" key="1">
    <source>
        <dbReference type="SAM" id="Phobius"/>
    </source>
</evidence>
<gene>
    <name evidence="3" type="ORF">SAMN06265221_1466</name>
</gene>
<evidence type="ECO:0000313" key="4">
    <source>
        <dbReference type="Proteomes" id="UP000319014"/>
    </source>
</evidence>